<dbReference type="AlphaFoldDB" id="A0A165WSW2"/>
<keyword evidence="3" id="KW-1185">Reference proteome</keyword>
<feature type="transmembrane region" description="Helical" evidence="1">
    <location>
        <begin position="74"/>
        <end position="95"/>
    </location>
</feature>
<keyword evidence="1" id="KW-0472">Membrane</keyword>
<evidence type="ECO:0000313" key="3">
    <source>
        <dbReference type="Proteomes" id="UP000076532"/>
    </source>
</evidence>
<name>A0A165WSW2_9AGAM</name>
<evidence type="ECO:0000256" key="1">
    <source>
        <dbReference type="SAM" id="Phobius"/>
    </source>
</evidence>
<gene>
    <name evidence="2" type="ORF">FIBSPDRAFT_901700</name>
</gene>
<keyword evidence="1" id="KW-1133">Transmembrane helix</keyword>
<reference evidence="2 3" key="1">
    <citation type="journal article" date="2016" name="Mol. Biol. Evol.">
        <title>Comparative Genomics of Early-Diverging Mushroom-Forming Fungi Provides Insights into the Origins of Lignocellulose Decay Capabilities.</title>
        <authorList>
            <person name="Nagy L.G."/>
            <person name="Riley R."/>
            <person name="Tritt A."/>
            <person name="Adam C."/>
            <person name="Daum C."/>
            <person name="Floudas D."/>
            <person name="Sun H."/>
            <person name="Yadav J.S."/>
            <person name="Pangilinan J."/>
            <person name="Larsson K.H."/>
            <person name="Matsuura K."/>
            <person name="Barry K."/>
            <person name="Labutti K."/>
            <person name="Kuo R."/>
            <person name="Ohm R.A."/>
            <person name="Bhattacharya S.S."/>
            <person name="Shirouzu T."/>
            <person name="Yoshinaga Y."/>
            <person name="Martin F.M."/>
            <person name="Grigoriev I.V."/>
            <person name="Hibbett D.S."/>
        </authorList>
    </citation>
    <scope>NUCLEOTIDE SEQUENCE [LARGE SCALE GENOMIC DNA]</scope>
    <source>
        <strain evidence="2 3">CBS 109695</strain>
    </source>
</reference>
<feature type="transmembrane region" description="Helical" evidence="1">
    <location>
        <begin position="44"/>
        <end position="62"/>
    </location>
</feature>
<dbReference type="EMBL" id="KV417737">
    <property type="protein sequence ID" value="KZP07882.1"/>
    <property type="molecule type" value="Genomic_DNA"/>
</dbReference>
<feature type="transmembrane region" description="Helical" evidence="1">
    <location>
        <begin position="107"/>
        <end position="126"/>
    </location>
</feature>
<evidence type="ECO:0000313" key="2">
    <source>
        <dbReference type="EMBL" id="KZP07882.1"/>
    </source>
</evidence>
<keyword evidence="1" id="KW-0812">Transmembrane</keyword>
<dbReference type="Proteomes" id="UP000076532">
    <property type="component" value="Unassembled WGS sequence"/>
</dbReference>
<protein>
    <submittedName>
        <fullName evidence="2">Uncharacterized protein</fullName>
    </submittedName>
</protein>
<proteinExistence type="predicted"/>
<sequence>MSQETQESDIADQHDRYPPLPSHSITAVSIHDRPLPLRLPVTPYRLLNIVVLLGLGIPKAVYSAKGQSVTAGNLDWALGLFAAVIMSTVVIMNILAGDLKDAESASAPMIVLVAIGVIGAIPLHLVKFGSQRALSLRNIGDGALWRDGGEGDQGTRLGRRQWDEVEEMVYAVLPRVMNVSLSRSARLALALECSS</sequence>
<organism evidence="2 3">
    <name type="scientific">Athelia psychrophila</name>
    <dbReference type="NCBI Taxonomy" id="1759441"/>
    <lineage>
        <taxon>Eukaryota</taxon>
        <taxon>Fungi</taxon>
        <taxon>Dikarya</taxon>
        <taxon>Basidiomycota</taxon>
        <taxon>Agaricomycotina</taxon>
        <taxon>Agaricomycetes</taxon>
        <taxon>Agaricomycetidae</taxon>
        <taxon>Atheliales</taxon>
        <taxon>Atheliaceae</taxon>
        <taxon>Athelia</taxon>
    </lineage>
</organism>
<accession>A0A165WSW2</accession>